<dbReference type="EMBL" id="CP022535">
    <property type="protein sequence ID" value="ASP28391.1"/>
    <property type="molecule type" value="Genomic_DNA"/>
</dbReference>
<dbReference type="AlphaFoldDB" id="A0A222EPV2"/>
<evidence type="ECO:0000313" key="1">
    <source>
        <dbReference type="EMBL" id="ASP28391.1"/>
    </source>
</evidence>
<keyword evidence="2" id="KW-1185">Reference proteome</keyword>
<proteinExistence type="predicted"/>
<name>A0A222EPV2_9MOLU</name>
<reference evidence="1 2" key="1">
    <citation type="submission" date="2017-07" db="EMBL/GenBank/DDBJ databases">
        <title>Complete genome sequence of Spiroplasma corruscae EC-1 (DSM 19793).</title>
        <authorList>
            <person name="Tsai Y.-M."/>
            <person name="Lo W.-S."/>
            <person name="Kuo C.-H."/>
        </authorList>
    </citation>
    <scope>NUCLEOTIDE SEQUENCE [LARGE SCALE GENOMIC DNA]</scope>
    <source>
        <strain evidence="1 2">EC-1</strain>
    </source>
</reference>
<accession>A0A222EPV2</accession>
<protein>
    <submittedName>
        <fullName evidence="1">Uncharacterized protein</fullName>
    </submittedName>
</protein>
<dbReference type="KEGG" id="scou:SCORR_v1c06190"/>
<sequence>MNKKIWLLNHWFKGWNPNKTAFAIQSPWNLNGTIWFYKSYYLNSKFDGWFGIEVNIKNYKTNQDYYYQEIIYDFSSKKVNLIKGEDIANYFKYLNNEKSEAYRNFVKEIKTYKKIN</sequence>
<dbReference type="Proteomes" id="UP000203229">
    <property type="component" value="Chromosome"/>
</dbReference>
<organism evidence="1 2">
    <name type="scientific">Spiroplasma corruscae</name>
    <dbReference type="NCBI Taxonomy" id="216934"/>
    <lineage>
        <taxon>Bacteria</taxon>
        <taxon>Bacillati</taxon>
        <taxon>Mycoplasmatota</taxon>
        <taxon>Mollicutes</taxon>
        <taxon>Entomoplasmatales</taxon>
        <taxon>Spiroplasmataceae</taxon>
        <taxon>Spiroplasma</taxon>
    </lineage>
</organism>
<gene>
    <name evidence="1" type="ORF">SCORR_v1c06190</name>
</gene>
<dbReference type="OrthoDB" id="389312at2"/>
<evidence type="ECO:0000313" key="2">
    <source>
        <dbReference type="Proteomes" id="UP000203229"/>
    </source>
</evidence>
<dbReference type="RefSeq" id="WP_094049080.1">
    <property type="nucleotide sequence ID" value="NZ_CP022535.1"/>
</dbReference>